<evidence type="ECO:0000313" key="2">
    <source>
        <dbReference type="EMBL" id="MDC8013549.1"/>
    </source>
</evidence>
<evidence type="ECO:0000313" key="3">
    <source>
        <dbReference type="Proteomes" id="UP001139971"/>
    </source>
</evidence>
<organism evidence="2 3">
    <name type="scientific">Tahibacter soli</name>
    <dbReference type="NCBI Taxonomy" id="2983605"/>
    <lineage>
        <taxon>Bacteria</taxon>
        <taxon>Pseudomonadati</taxon>
        <taxon>Pseudomonadota</taxon>
        <taxon>Gammaproteobacteria</taxon>
        <taxon>Lysobacterales</taxon>
        <taxon>Rhodanobacteraceae</taxon>
        <taxon>Tahibacter</taxon>
    </lineage>
</organism>
<keyword evidence="3" id="KW-1185">Reference proteome</keyword>
<evidence type="ECO:0000259" key="1">
    <source>
        <dbReference type="PROSITE" id="PS51819"/>
    </source>
</evidence>
<dbReference type="Gene3D" id="3.30.720.120">
    <property type="match status" value="1"/>
</dbReference>
<dbReference type="PANTHER" id="PTHR34109">
    <property type="entry name" value="BNAUNNG04460D PROTEIN-RELATED"/>
    <property type="match status" value="1"/>
</dbReference>
<gene>
    <name evidence="2" type="ORF">OD750_013485</name>
</gene>
<dbReference type="PANTHER" id="PTHR34109:SF1">
    <property type="entry name" value="VOC DOMAIN-CONTAINING PROTEIN"/>
    <property type="match status" value="1"/>
</dbReference>
<name>A0A9X3YL01_9GAMM</name>
<dbReference type="EMBL" id="JAOVZO020000017">
    <property type="protein sequence ID" value="MDC8013549.1"/>
    <property type="molecule type" value="Genomic_DNA"/>
</dbReference>
<sequence length="139" mass="14904">MTLRDNRSMPGASVIPELAYPDVREAAQWLCRAFGFVERLRIGGHRVQLVYGNGAIVVVGAGDAPSTTHATHRVMVRVDDVDAHYAQAVRAGARIAGAPTDYPYGERQYGAIDPGGHAWTFSQSIADSDPASWGGELLP</sequence>
<dbReference type="Pfam" id="PF00903">
    <property type="entry name" value="Glyoxalase"/>
    <property type="match status" value="1"/>
</dbReference>
<dbReference type="SUPFAM" id="SSF54593">
    <property type="entry name" value="Glyoxalase/Bleomycin resistance protein/Dihydroxybiphenyl dioxygenase"/>
    <property type="match status" value="1"/>
</dbReference>
<dbReference type="Proteomes" id="UP001139971">
    <property type="component" value="Unassembled WGS sequence"/>
</dbReference>
<reference evidence="2" key="1">
    <citation type="submission" date="2023-02" db="EMBL/GenBank/DDBJ databases">
        <title>Tahibacter soli sp. nov. isolated from soil.</title>
        <authorList>
            <person name="Baek J.H."/>
            <person name="Lee J.K."/>
            <person name="Choi D.G."/>
            <person name="Jeon C.O."/>
        </authorList>
    </citation>
    <scope>NUCLEOTIDE SEQUENCE</scope>
    <source>
        <strain evidence="2">BL</strain>
    </source>
</reference>
<dbReference type="Gene3D" id="3.30.720.110">
    <property type="match status" value="1"/>
</dbReference>
<dbReference type="AlphaFoldDB" id="A0A9X3YL01"/>
<comment type="caution">
    <text evidence="2">The sequence shown here is derived from an EMBL/GenBank/DDBJ whole genome shotgun (WGS) entry which is preliminary data.</text>
</comment>
<dbReference type="InterPro" id="IPR037523">
    <property type="entry name" value="VOC_core"/>
</dbReference>
<accession>A0A9X3YL01</accession>
<protein>
    <submittedName>
        <fullName evidence="2">VOC family protein</fullName>
    </submittedName>
</protein>
<dbReference type="InterPro" id="IPR004360">
    <property type="entry name" value="Glyas_Fos-R_dOase_dom"/>
</dbReference>
<dbReference type="InterPro" id="IPR029068">
    <property type="entry name" value="Glyas_Bleomycin-R_OHBP_Dase"/>
</dbReference>
<proteinExistence type="predicted"/>
<dbReference type="RefSeq" id="WP_263545755.1">
    <property type="nucleotide sequence ID" value="NZ_JAOVZO020000017.1"/>
</dbReference>
<dbReference type="PROSITE" id="PS51819">
    <property type="entry name" value="VOC"/>
    <property type="match status" value="1"/>
</dbReference>
<feature type="domain" description="VOC" evidence="1">
    <location>
        <begin position="11"/>
        <end position="124"/>
    </location>
</feature>